<dbReference type="EMBL" id="JAYMYS010000009">
    <property type="protein sequence ID" value="KAK7381106.1"/>
    <property type="molecule type" value="Genomic_DNA"/>
</dbReference>
<comment type="caution">
    <text evidence="1">The sequence shown here is derived from an EMBL/GenBank/DDBJ whole genome shotgun (WGS) entry which is preliminary data.</text>
</comment>
<protein>
    <submittedName>
        <fullName evidence="1">Uncharacterized protein</fullName>
    </submittedName>
</protein>
<accession>A0AAN9NXS3</accession>
<sequence>MISTSEEKSRGSHFRSSGVVEKLKSQCVALKLKEVCGEGGNETGRVCIGSEEVRNDDFLPKGMVEVEVNYDPDKCFVFKSKSVVRRGRLEKGSKGDVKENEVSDLAAKLWKVGQSLRLLCGNHENILSSLEEMEIRDRKEGGLERMCSCDEDYIDGNKRKP</sequence>
<evidence type="ECO:0000313" key="1">
    <source>
        <dbReference type="EMBL" id="KAK7381106.1"/>
    </source>
</evidence>
<dbReference type="Proteomes" id="UP001386955">
    <property type="component" value="Unassembled WGS sequence"/>
</dbReference>
<gene>
    <name evidence="1" type="ORF">VNO78_33630</name>
</gene>
<dbReference type="AlphaFoldDB" id="A0AAN9NXS3"/>
<keyword evidence="2" id="KW-1185">Reference proteome</keyword>
<reference evidence="1 2" key="1">
    <citation type="submission" date="2024-01" db="EMBL/GenBank/DDBJ databases">
        <title>The genomes of 5 underutilized Papilionoideae crops provide insights into root nodulation and disease resistanc.</title>
        <authorList>
            <person name="Jiang F."/>
        </authorList>
    </citation>
    <scope>NUCLEOTIDE SEQUENCE [LARGE SCALE GENOMIC DNA]</scope>
    <source>
        <strain evidence="1">DUOXIRENSHENG_FW03</strain>
        <tissue evidence="1">Leaves</tissue>
    </source>
</reference>
<name>A0AAN9NXS3_PSOTE</name>
<organism evidence="1 2">
    <name type="scientific">Psophocarpus tetragonolobus</name>
    <name type="common">Winged bean</name>
    <name type="synonym">Dolichos tetragonolobus</name>
    <dbReference type="NCBI Taxonomy" id="3891"/>
    <lineage>
        <taxon>Eukaryota</taxon>
        <taxon>Viridiplantae</taxon>
        <taxon>Streptophyta</taxon>
        <taxon>Embryophyta</taxon>
        <taxon>Tracheophyta</taxon>
        <taxon>Spermatophyta</taxon>
        <taxon>Magnoliopsida</taxon>
        <taxon>eudicotyledons</taxon>
        <taxon>Gunneridae</taxon>
        <taxon>Pentapetalae</taxon>
        <taxon>rosids</taxon>
        <taxon>fabids</taxon>
        <taxon>Fabales</taxon>
        <taxon>Fabaceae</taxon>
        <taxon>Papilionoideae</taxon>
        <taxon>50 kb inversion clade</taxon>
        <taxon>NPAAA clade</taxon>
        <taxon>indigoferoid/millettioid clade</taxon>
        <taxon>Phaseoleae</taxon>
        <taxon>Psophocarpus</taxon>
    </lineage>
</organism>
<evidence type="ECO:0000313" key="2">
    <source>
        <dbReference type="Proteomes" id="UP001386955"/>
    </source>
</evidence>
<proteinExistence type="predicted"/>